<accession>A0A2J6RNT6</accession>
<gene>
    <name evidence="3" type="ORF">L207DRAFT_582402</name>
</gene>
<dbReference type="AlphaFoldDB" id="A0A2J6RNT6"/>
<reference evidence="3 4" key="1">
    <citation type="submission" date="2016-04" db="EMBL/GenBank/DDBJ databases">
        <title>A degradative enzymes factory behind the ericoid mycorrhizal symbiosis.</title>
        <authorList>
            <consortium name="DOE Joint Genome Institute"/>
            <person name="Martino E."/>
            <person name="Morin E."/>
            <person name="Grelet G."/>
            <person name="Kuo A."/>
            <person name="Kohler A."/>
            <person name="Daghino S."/>
            <person name="Barry K."/>
            <person name="Choi C."/>
            <person name="Cichocki N."/>
            <person name="Clum A."/>
            <person name="Copeland A."/>
            <person name="Hainaut M."/>
            <person name="Haridas S."/>
            <person name="Labutti K."/>
            <person name="Lindquist E."/>
            <person name="Lipzen A."/>
            <person name="Khouja H.-R."/>
            <person name="Murat C."/>
            <person name="Ohm R."/>
            <person name="Olson A."/>
            <person name="Spatafora J."/>
            <person name="Veneault-Fourrey C."/>
            <person name="Henrissat B."/>
            <person name="Grigoriev I."/>
            <person name="Martin F."/>
            <person name="Perotto S."/>
        </authorList>
    </citation>
    <scope>NUCLEOTIDE SEQUENCE [LARGE SCALE GENOMIC DNA]</scope>
    <source>
        <strain evidence="3 4">F</strain>
    </source>
</reference>
<dbReference type="InterPro" id="IPR056693">
    <property type="entry name" value="DUF7791"/>
</dbReference>
<feature type="domain" description="NACHT" evidence="2">
    <location>
        <begin position="342"/>
        <end position="508"/>
    </location>
</feature>
<dbReference type="InterPro" id="IPR056884">
    <property type="entry name" value="NPHP3-like_N"/>
</dbReference>
<name>A0A2J6RNT6_HYAVF</name>
<proteinExistence type="predicted"/>
<protein>
    <recommendedName>
        <fullName evidence="2">NACHT domain-containing protein</fullName>
    </recommendedName>
</protein>
<dbReference type="PANTHER" id="PTHR10039">
    <property type="entry name" value="AMELOGENIN"/>
    <property type="match status" value="1"/>
</dbReference>
<dbReference type="EMBL" id="KZ613945">
    <property type="protein sequence ID" value="PMD40181.1"/>
    <property type="molecule type" value="Genomic_DNA"/>
</dbReference>
<dbReference type="InterPro" id="IPR027417">
    <property type="entry name" value="P-loop_NTPase"/>
</dbReference>
<dbReference type="SUPFAM" id="SSF52540">
    <property type="entry name" value="P-loop containing nucleoside triphosphate hydrolases"/>
    <property type="match status" value="1"/>
</dbReference>
<dbReference type="Gene3D" id="3.40.50.300">
    <property type="entry name" value="P-loop containing nucleotide triphosphate hydrolases"/>
    <property type="match status" value="1"/>
</dbReference>
<keyword evidence="1" id="KW-0677">Repeat</keyword>
<dbReference type="InterPro" id="IPR007111">
    <property type="entry name" value="NACHT_NTPase"/>
</dbReference>
<dbReference type="Pfam" id="PF25053">
    <property type="entry name" value="DUF7791"/>
    <property type="match status" value="1"/>
</dbReference>
<organism evidence="3 4">
    <name type="scientific">Hyaloscypha variabilis (strain UAMH 11265 / GT02V1 / F)</name>
    <name type="common">Meliniomyces variabilis</name>
    <dbReference type="NCBI Taxonomy" id="1149755"/>
    <lineage>
        <taxon>Eukaryota</taxon>
        <taxon>Fungi</taxon>
        <taxon>Dikarya</taxon>
        <taxon>Ascomycota</taxon>
        <taxon>Pezizomycotina</taxon>
        <taxon>Leotiomycetes</taxon>
        <taxon>Helotiales</taxon>
        <taxon>Hyaloscyphaceae</taxon>
        <taxon>Hyaloscypha</taxon>
        <taxon>Hyaloscypha variabilis</taxon>
    </lineage>
</organism>
<evidence type="ECO:0000313" key="4">
    <source>
        <dbReference type="Proteomes" id="UP000235786"/>
    </source>
</evidence>
<dbReference type="PANTHER" id="PTHR10039:SF5">
    <property type="entry name" value="NACHT DOMAIN-CONTAINING PROTEIN"/>
    <property type="match status" value="1"/>
</dbReference>
<sequence>MVLDPFTALSLAGNILQFIDFAAKVVSKCRGIHKSPDGVLPEDQELELVASDLARLSKRLEEEHWPKRETADEKSLHNLSNASIKIANELLDRVTKHRAADGTPHRKWRSLRDAFEKVWTKKELEALAARLAQLRSEISLHILVTFKEKFDLATLQQARRFDWLDSHTKYLIQTLSETRSTLESKIVAQDSSIVNLHLDARDHAEFQHAQTREVILQALQQYASEKKKPTRSQAKQKNTLDMMKEEVLSIADPDSSDSSGDEHTMRFFKKARNHKIAQEKLRIKCEIEFRRAVLESLTFPTADNRRFTIAEAHTATFEWIYEAELSDTPWSSFQDWLVQGSGIYWLHGKAGSGKSTLMRFIYENPRTSDLLSQWTTTGKVLIAGFFFWNSGSPDQSSQLGLLRSLLHKILSQKENLVPVIFPTRYEMFRDDLLPTSDDFEDLLKSVKKHRWSLLELKHAFQRLLKEDIGHICLFIDGLDEYAGDPMEVVTLFKLAISKKIKICLSSRPWVVFEDVFSECPQLRLQDLTAKDIRTYVDDTLCDDERMKRLYDSQPLEGPKLVQEIVERAAGVFLWVRLVVSSLLRGLMNRDKIADLQRRIRLLPSELESLFTYMLKQVEEIYLEEGSRILRIMLMAQKISGLVEQQYPQDEGLSAIELSFALDPDKSLAITSPTTLMKDADVAERISDIDLRLKVRCAGLLEIPTYWQRGSLVYTGKIYSQNIGGARVQWLHRTVKDFLETDEAEIMLCKNTTGVRGEQFSPSETLLRSSVLQLKRWFLNMPVSNGHHPLPGLIVRAMTTAHRAETEEAHAETAVLDELDRIVHQLWQPVSGHWVAELFPTNPENNFLSLAHRHKLRHYIQDKICASPRTLSNSVVDNSYFEYLDWSKPASTILNNESPDSYLVKNKAFLMVLLRNHCNPNVHAEYRKSAWHNALFALLQQSPLYDSGAIWASIIDLFVRSSADKEAIINANGDEYDCRKIISIAFSPKFPEECSTLTALFPQTIMLSDCNTSKPSRKGLRILGRFNLRKATKI</sequence>
<evidence type="ECO:0000256" key="1">
    <source>
        <dbReference type="ARBA" id="ARBA00022737"/>
    </source>
</evidence>
<evidence type="ECO:0000259" key="2">
    <source>
        <dbReference type="PROSITE" id="PS50837"/>
    </source>
</evidence>
<dbReference type="OrthoDB" id="443402at2759"/>
<evidence type="ECO:0000313" key="3">
    <source>
        <dbReference type="EMBL" id="PMD40181.1"/>
    </source>
</evidence>
<keyword evidence="4" id="KW-1185">Reference proteome</keyword>
<dbReference type="Pfam" id="PF24883">
    <property type="entry name" value="NPHP3_N"/>
    <property type="match status" value="1"/>
</dbReference>
<dbReference type="PROSITE" id="PS50837">
    <property type="entry name" value="NACHT"/>
    <property type="match status" value="1"/>
</dbReference>
<dbReference type="STRING" id="1149755.A0A2J6RNT6"/>
<dbReference type="Proteomes" id="UP000235786">
    <property type="component" value="Unassembled WGS sequence"/>
</dbReference>